<organism evidence="2 3">
    <name type="scientific">Sphingobium psychrophilum</name>
    <dbReference type="NCBI Taxonomy" id="2728834"/>
    <lineage>
        <taxon>Bacteria</taxon>
        <taxon>Pseudomonadati</taxon>
        <taxon>Pseudomonadota</taxon>
        <taxon>Alphaproteobacteria</taxon>
        <taxon>Sphingomonadales</taxon>
        <taxon>Sphingomonadaceae</taxon>
        <taxon>Sphingobium</taxon>
    </lineage>
</organism>
<protein>
    <recommendedName>
        <fullName evidence="4">Transporter</fullName>
    </recommendedName>
</protein>
<dbReference type="Proteomes" id="UP000519023">
    <property type="component" value="Unassembled WGS sequence"/>
</dbReference>
<dbReference type="EMBL" id="JABBFV010000010">
    <property type="protein sequence ID" value="NML11312.1"/>
    <property type="molecule type" value="Genomic_DNA"/>
</dbReference>
<evidence type="ECO:0000313" key="3">
    <source>
        <dbReference type="Proteomes" id="UP000519023"/>
    </source>
</evidence>
<dbReference type="InterPro" id="IPR010239">
    <property type="entry name" value="CHP02001"/>
</dbReference>
<dbReference type="NCBIfam" id="TIGR02001">
    <property type="entry name" value="gcw_chp"/>
    <property type="match status" value="1"/>
</dbReference>
<evidence type="ECO:0000313" key="2">
    <source>
        <dbReference type="EMBL" id="NML11312.1"/>
    </source>
</evidence>
<evidence type="ECO:0008006" key="4">
    <source>
        <dbReference type="Google" id="ProtNLM"/>
    </source>
</evidence>
<name>A0A7X9WWR3_9SPHN</name>
<accession>A0A7X9WWR3</accession>
<reference evidence="2 3" key="1">
    <citation type="submission" date="2020-04" db="EMBL/GenBank/DDBJ databases">
        <title>Sphingobium sp. AR-3-1 isolated from Arctic soil.</title>
        <authorList>
            <person name="Dahal R.H."/>
            <person name="Chaudhary D.K."/>
        </authorList>
    </citation>
    <scope>NUCLEOTIDE SEQUENCE [LARGE SCALE GENOMIC DNA]</scope>
    <source>
        <strain evidence="2 3">AR-3-1</strain>
    </source>
</reference>
<gene>
    <name evidence="2" type="ORF">HHL08_14345</name>
</gene>
<keyword evidence="3" id="KW-1185">Reference proteome</keyword>
<dbReference type="Pfam" id="PF09694">
    <property type="entry name" value="Gcw_chp"/>
    <property type="match status" value="1"/>
</dbReference>
<sequence>MFMKYQIACAALALMSSVPAFAQEAPASPVTVTGSVGLVSDYRFRGVSQSDKAMAVQGGITATHESGVYVGTWASNLAGWGTFGGAGIELDLIAGYAMPLGEGTTLDVGLTWYMYPSGADETDFAEPYVKLSHQIGPVKALVGVAYAPKQEALGKWYNDAAAYGTGIPDKAGDKEDNFYVWGDVSGAVPNTPVTLKAHLGWSNGNSGLGPNGTSVAPTGKYLDWLVGADLAIPGTPLTLGVAYVDTDIARVEENYLRPNLSVADADNAGKSIVRSQVIFSLTAAF</sequence>
<dbReference type="AlphaFoldDB" id="A0A7X9WWR3"/>
<keyword evidence="1" id="KW-0732">Signal</keyword>
<evidence type="ECO:0000256" key="1">
    <source>
        <dbReference type="SAM" id="SignalP"/>
    </source>
</evidence>
<proteinExistence type="predicted"/>
<dbReference type="RefSeq" id="WP_169573850.1">
    <property type="nucleotide sequence ID" value="NZ_JABBFV010000010.1"/>
</dbReference>
<feature type="chain" id="PRO_5031480714" description="Transporter" evidence="1">
    <location>
        <begin position="23"/>
        <end position="285"/>
    </location>
</feature>
<feature type="signal peptide" evidence="1">
    <location>
        <begin position="1"/>
        <end position="22"/>
    </location>
</feature>
<comment type="caution">
    <text evidence="2">The sequence shown here is derived from an EMBL/GenBank/DDBJ whole genome shotgun (WGS) entry which is preliminary data.</text>
</comment>